<accession>A0ABT1QWI0</accession>
<dbReference type="PANTHER" id="PTHR36842">
    <property type="entry name" value="PROTEIN TOLB HOMOLOG"/>
    <property type="match status" value="1"/>
</dbReference>
<dbReference type="InterPro" id="IPR011042">
    <property type="entry name" value="6-blade_b-propeller_TolB-like"/>
</dbReference>
<dbReference type="RefSeq" id="WP_255915804.1">
    <property type="nucleotide sequence ID" value="NZ_JANFQO010000019.1"/>
</dbReference>
<dbReference type="EMBL" id="JANFQO010000019">
    <property type="protein sequence ID" value="MCQ4166616.1"/>
    <property type="molecule type" value="Genomic_DNA"/>
</dbReference>
<evidence type="ECO:0000313" key="3">
    <source>
        <dbReference type="Proteomes" id="UP001165498"/>
    </source>
</evidence>
<comment type="similarity">
    <text evidence="1">Belongs to the TolB family.</text>
</comment>
<gene>
    <name evidence="2" type="ORF">NM961_18030</name>
</gene>
<dbReference type="InterPro" id="IPR011659">
    <property type="entry name" value="WD40"/>
</dbReference>
<keyword evidence="3" id="KW-1185">Reference proteome</keyword>
<dbReference type="Pfam" id="PF07676">
    <property type="entry name" value="PD40"/>
    <property type="match status" value="3"/>
</dbReference>
<protein>
    <recommendedName>
        <fullName evidence="4">WD40 repeat protein</fullName>
    </recommendedName>
</protein>
<evidence type="ECO:0000313" key="2">
    <source>
        <dbReference type="EMBL" id="MCQ4166616.1"/>
    </source>
</evidence>
<dbReference type="Proteomes" id="UP001165498">
    <property type="component" value="Unassembled WGS sequence"/>
</dbReference>
<comment type="caution">
    <text evidence="2">The sequence shown here is derived from an EMBL/GenBank/DDBJ whole genome shotgun (WGS) entry which is preliminary data.</text>
</comment>
<dbReference type="Gene3D" id="2.120.10.30">
    <property type="entry name" value="TolB, C-terminal domain"/>
    <property type="match status" value="3"/>
</dbReference>
<evidence type="ECO:0008006" key="4">
    <source>
        <dbReference type="Google" id="ProtNLM"/>
    </source>
</evidence>
<dbReference type="SUPFAM" id="SSF82171">
    <property type="entry name" value="DPP6 N-terminal domain-like"/>
    <property type="match status" value="2"/>
</dbReference>
<name>A0ABT1QWI0_9GAMM</name>
<evidence type="ECO:0000256" key="1">
    <source>
        <dbReference type="ARBA" id="ARBA00009820"/>
    </source>
</evidence>
<organism evidence="2 3">
    <name type="scientific">Tahibacter harae</name>
    <dbReference type="NCBI Taxonomy" id="2963937"/>
    <lineage>
        <taxon>Bacteria</taxon>
        <taxon>Pseudomonadati</taxon>
        <taxon>Pseudomonadota</taxon>
        <taxon>Gammaproteobacteria</taxon>
        <taxon>Lysobacterales</taxon>
        <taxon>Rhodanobacteraceae</taxon>
        <taxon>Tahibacter</taxon>
    </lineage>
</organism>
<proteinExistence type="inferred from homology"/>
<reference evidence="2" key="1">
    <citation type="submission" date="2022-07" db="EMBL/GenBank/DDBJ databases">
        <title>Tahibacter sp., a new gammaproteobacterium isolated from the silt sample collected at pig farm.</title>
        <authorList>
            <person name="Chen H."/>
        </authorList>
    </citation>
    <scope>NUCLEOTIDE SEQUENCE</scope>
    <source>
        <strain evidence="2">P2K</strain>
    </source>
</reference>
<sequence>MHPHNVVTRRARGFLSVSPPRSLLALGLLLGSGLAGATEVDLISQTSITSPIPNDGNQFIPSFSSSGRHVVFSSTASTLLSEDRLGLEDVYTYDQQTSTLALVSRSLSGRGGNSYSSGAQVTADGGLVVFYSAASDLVAGDSNGTEDIFLWTRATNTITRLGLPTVGQSNGHSFFPRITPDGRYVLFTSNATNLPGADPSGLSAIYRLDRQTGTLLRVDTNASGVASNGGARGGDISDDGSKVVFASQGTNLDAADTNAAYDLYLKDLSSGSIRLASRTTGNVSANVAVDTASWGRRISSDGSKVVFTSRAALTAGSNTLGQAYLYDDLTASVTLLSQNAGAPSNGACNDVRIAPGALTVYFSCLGDNLVVNDTNGVIDVFSRTLATSTNLRHSVSGTGAQGGSDSYGPAFSDNGGYVAFLSIAQELYAGAPSLGGFNLFVRNTTTGALSSPSLSSAQLVAAAGNNHVAGQYTAAISTSADLNLVVFTSAASNMVGGDTNALNDVFLRNRSAGTLQRLSVDNNGNEVACSTDNPALTPDGRYVVARSCGDLALGSVVGSNVYRYDRNAGQWQAVTRDSDGFTAVFNPVISDNGSVVIFGARQPGSSLQRIWLRSETARAFGNPELVSATPTGTFANGAAIEGQISGDGRFVVFSSSASDLVSGDTNNQQDVFVRDLQANTTERVSVSAAGVQGAGFSGSGSISADGRYVVFVSSSWLGSGAAPTPAPGRYLYRRDRQAGTLESLSTLQNGSIIFGGSIASPQISRDGSRVVFQYSGYIPALSWSNTVPATVILDVASRSATTLMRGDGRVEDGTQSWPRFSPNGDAVAFISYGSGYGAGDGNRAIADAYLVTDWDRIFGGRGGSFEP</sequence>